<keyword evidence="1" id="KW-1133">Transmembrane helix</keyword>
<comment type="caution">
    <text evidence="2">The sequence shown here is derived from an EMBL/GenBank/DDBJ whole genome shotgun (WGS) entry which is preliminary data.</text>
</comment>
<accession>A0A1F7II98</accession>
<feature type="transmembrane region" description="Helical" evidence="1">
    <location>
        <begin position="249"/>
        <end position="267"/>
    </location>
</feature>
<dbReference type="Proteomes" id="UP000178040">
    <property type="component" value="Unassembled WGS sequence"/>
</dbReference>
<feature type="transmembrane region" description="Helical" evidence="1">
    <location>
        <begin position="149"/>
        <end position="169"/>
    </location>
</feature>
<dbReference type="EMBL" id="MGAI01000060">
    <property type="protein sequence ID" value="OGK43081.1"/>
    <property type="molecule type" value="Genomic_DNA"/>
</dbReference>
<gene>
    <name evidence="2" type="ORF">A3B40_02920</name>
</gene>
<evidence type="ECO:0000256" key="1">
    <source>
        <dbReference type="SAM" id="Phobius"/>
    </source>
</evidence>
<name>A0A1F7II98_9BACT</name>
<dbReference type="AlphaFoldDB" id="A0A1F7II98"/>
<feature type="transmembrane region" description="Helical" evidence="1">
    <location>
        <begin position="189"/>
        <end position="212"/>
    </location>
</feature>
<protein>
    <submittedName>
        <fullName evidence="2">Uncharacterized protein</fullName>
    </submittedName>
</protein>
<evidence type="ECO:0000313" key="3">
    <source>
        <dbReference type="Proteomes" id="UP000178040"/>
    </source>
</evidence>
<sequence length="268" mass="30658">MNTGMFSLSLALGFTGGLLRACQGAYKDSPYEPFQSSKFIRSLIFGSIGGIFWYLFSIVSGLKIPLAVFFPLVVFFDSIVTEMYKRGIRLENLSKYKMPTIFHVNGFIIHNRYVRILLILNIIIFLILLYPLSQVIVDKVPLFFQHRPILGLFFGFIAGVLAASGGASLDSAWEGFEYSKFLRSVYVAMFWGLILTFYTTNPGLIIYACFGLDRMSIEFNKTFVKKLKSGKFKATHPTIPHWLDLREKLLHPYLFAWAIYIFLLASHY</sequence>
<feature type="transmembrane region" description="Helical" evidence="1">
    <location>
        <begin position="113"/>
        <end position="137"/>
    </location>
</feature>
<keyword evidence="1" id="KW-0812">Transmembrane</keyword>
<proteinExistence type="predicted"/>
<organism evidence="2 3">
    <name type="scientific">Candidatus Roizmanbacteria bacterium RIFCSPLOWO2_01_FULL_37_16</name>
    <dbReference type="NCBI Taxonomy" id="1802058"/>
    <lineage>
        <taxon>Bacteria</taxon>
        <taxon>Candidatus Roizmaniibacteriota</taxon>
    </lineage>
</organism>
<reference evidence="2 3" key="1">
    <citation type="journal article" date="2016" name="Nat. Commun.">
        <title>Thousands of microbial genomes shed light on interconnected biogeochemical processes in an aquifer system.</title>
        <authorList>
            <person name="Anantharaman K."/>
            <person name="Brown C.T."/>
            <person name="Hug L.A."/>
            <person name="Sharon I."/>
            <person name="Castelle C.J."/>
            <person name="Probst A.J."/>
            <person name="Thomas B.C."/>
            <person name="Singh A."/>
            <person name="Wilkins M.J."/>
            <person name="Karaoz U."/>
            <person name="Brodie E.L."/>
            <person name="Williams K.H."/>
            <person name="Hubbard S.S."/>
            <person name="Banfield J.F."/>
        </authorList>
    </citation>
    <scope>NUCLEOTIDE SEQUENCE [LARGE SCALE GENOMIC DNA]</scope>
</reference>
<evidence type="ECO:0000313" key="2">
    <source>
        <dbReference type="EMBL" id="OGK43081.1"/>
    </source>
</evidence>
<keyword evidence="1" id="KW-0472">Membrane</keyword>